<accession>A0AAN5ALH9</accession>
<dbReference type="Proteomes" id="UP001310022">
    <property type="component" value="Unassembled WGS sequence"/>
</dbReference>
<gene>
    <name evidence="1" type="ORF">PEDI_45370</name>
</gene>
<comment type="caution">
    <text evidence="1">The sequence shown here is derived from an EMBL/GenBank/DDBJ whole genome shotgun (WGS) entry which is preliminary data.</text>
</comment>
<evidence type="ECO:0000313" key="1">
    <source>
        <dbReference type="EMBL" id="GJM63985.1"/>
    </source>
</evidence>
<dbReference type="EMBL" id="BQKE01000003">
    <property type="protein sequence ID" value="GJM63985.1"/>
    <property type="molecule type" value="Genomic_DNA"/>
</dbReference>
<organism evidence="1 2">
    <name type="scientific">Persicobacter diffluens</name>
    <dbReference type="NCBI Taxonomy" id="981"/>
    <lineage>
        <taxon>Bacteria</taxon>
        <taxon>Pseudomonadati</taxon>
        <taxon>Bacteroidota</taxon>
        <taxon>Cytophagia</taxon>
        <taxon>Cytophagales</taxon>
        <taxon>Persicobacteraceae</taxon>
        <taxon>Persicobacter</taxon>
    </lineage>
</organism>
<dbReference type="RefSeq" id="WP_338239072.1">
    <property type="nucleotide sequence ID" value="NZ_BQKE01000003.1"/>
</dbReference>
<evidence type="ECO:0000313" key="2">
    <source>
        <dbReference type="Proteomes" id="UP001310022"/>
    </source>
</evidence>
<protein>
    <recommendedName>
        <fullName evidence="3">DUF937 domain-containing protein</fullName>
    </recommendedName>
</protein>
<keyword evidence="2" id="KW-1185">Reference proteome</keyword>
<proteinExistence type="predicted"/>
<name>A0AAN5ALH9_9BACT</name>
<dbReference type="AlphaFoldDB" id="A0AAN5ALH9"/>
<sequence>MNQLMNLLREPLSVLLSNQGGLGNEDAQTAAALVGENIFKGIKEEVSNGNLNDLLQMLAGNETITAENPQISKMINGFSESLMNKLGLDGGQAAHLANLAIPFALNFISERFRDSGGNQDMKGLANLIGMDSGSSRIIEQAKNLFGGLFGK</sequence>
<reference evidence="1 2" key="1">
    <citation type="submission" date="2021-12" db="EMBL/GenBank/DDBJ databases">
        <title>Genome sequencing of bacteria with rrn-lacking chromosome and rrn-plasmid.</title>
        <authorList>
            <person name="Anda M."/>
            <person name="Iwasaki W."/>
        </authorList>
    </citation>
    <scope>NUCLEOTIDE SEQUENCE [LARGE SCALE GENOMIC DNA]</scope>
    <source>
        <strain evidence="1 2">NBRC 15940</strain>
    </source>
</reference>
<evidence type="ECO:0008006" key="3">
    <source>
        <dbReference type="Google" id="ProtNLM"/>
    </source>
</evidence>